<evidence type="ECO:0000313" key="2">
    <source>
        <dbReference type="Proteomes" id="UP000789920"/>
    </source>
</evidence>
<proteinExistence type="predicted"/>
<comment type="caution">
    <text evidence="1">The sequence shown here is derived from an EMBL/GenBank/DDBJ whole genome shotgun (WGS) entry which is preliminary data.</text>
</comment>
<keyword evidence="2" id="KW-1185">Reference proteome</keyword>
<reference evidence="1" key="1">
    <citation type="submission" date="2021-06" db="EMBL/GenBank/DDBJ databases">
        <authorList>
            <person name="Kallberg Y."/>
            <person name="Tangrot J."/>
            <person name="Rosling A."/>
        </authorList>
    </citation>
    <scope>NUCLEOTIDE SEQUENCE</scope>
    <source>
        <strain evidence="1">MA461A</strain>
    </source>
</reference>
<evidence type="ECO:0000313" key="1">
    <source>
        <dbReference type="EMBL" id="CAG8663651.1"/>
    </source>
</evidence>
<organism evidence="1 2">
    <name type="scientific">Racocetra persica</name>
    <dbReference type="NCBI Taxonomy" id="160502"/>
    <lineage>
        <taxon>Eukaryota</taxon>
        <taxon>Fungi</taxon>
        <taxon>Fungi incertae sedis</taxon>
        <taxon>Mucoromycota</taxon>
        <taxon>Glomeromycotina</taxon>
        <taxon>Glomeromycetes</taxon>
        <taxon>Diversisporales</taxon>
        <taxon>Gigasporaceae</taxon>
        <taxon>Racocetra</taxon>
    </lineage>
</organism>
<dbReference type="EMBL" id="CAJVQC010015098">
    <property type="protein sequence ID" value="CAG8663651.1"/>
    <property type="molecule type" value="Genomic_DNA"/>
</dbReference>
<dbReference type="Proteomes" id="UP000789920">
    <property type="component" value="Unassembled WGS sequence"/>
</dbReference>
<name>A0ACA9NLW0_9GLOM</name>
<gene>
    <name evidence="1" type="ORF">RPERSI_LOCUS8375</name>
</gene>
<accession>A0ACA9NLW0</accession>
<protein>
    <submittedName>
        <fullName evidence="1">7704_t:CDS:1</fullName>
    </submittedName>
</protein>
<sequence>MQEASKIAAFFDPYFKQLIYSENLLNEILALIYANLPHIQFMQEYNRTSRLTTTSDSDEFTRYWETTASPEETSICDW</sequence>